<reference evidence="5 6" key="1">
    <citation type="submission" date="2013-07" db="EMBL/GenBank/DDBJ databases">
        <title>Completed genome of Sphingomonas sanxanigenens NX02.</title>
        <authorList>
            <person name="Ma T."/>
            <person name="Huang H."/>
            <person name="Wu M."/>
            <person name="Li X."/>
            <person name="Li G."/>
        </authorList>
    </citation>
    <scope>NUCLEOTIDE SEQUENCE [LARGE SCALE GENOMIC DNA]</scope>
    <source>
        <strain evidence="5 6">NX02</strain>
    </source>
</reference>
<dbReference type="eggNOG" id="COG1902">
    <property type="taxonomic scope" value="Bacteria"/>
</dbReference>
<dbReference type="RefSeq" id="WP_025291530.1">
    <property type="nucleotide sequence ID" value="NZ_CP006644.1"/>
</dbReference>
<evidence type="ECO:0000313" key="5">
    <source>
        <dbReference type="EMBL" id="AHE53265.1"/>
    </source>
</evidence>
<dbReference type="GO" id="GO:0005829">
    <property type="term" value="C:cytosol"/>
    <property type="evidence" value="ECO:0007669"/>
    <property type="project" value="UniProtKB-ARBA"/>
</dbReference>
<dbReference type="EMBL" id="CP006644">
    <property type="protein sequence ID" value="AHE53265.1"/>
    <property type="molecule type" value="Genomic_DNA"/>
</dbReference>
<dbReference type="InterPro" id="IPR045247">
    <property type="entry name" value="Oye-like"/>
</dbReference>
<dbReference type="KEGG" id="ssan:NX02_07700"/>
<dbReference type="Gene3D" id="3.20.20.70">
    <property type="entry name" value="Aldolase class I"/>
    <property type="match status" value="1"/>
</dbReference>
<dbReference type="InterPro" id="IPR001155">
    <property type="entry name" value="OxRdtase_FMN_N"/>
</dbReference>
<feature type="domain" description="NADH:flavin oxidoreductase/NADH oxidase N-terminal" evidence="4">
    <location>
        <begin position="4"/>
        <end position="329"/>
    </location>
</feature>
<comment type="cofactor">
    <cofactor evidence="1">
        <name>FMN</name>
        <dbReference type="ChEBI" id="CHEBI:58210"/>
    </cofactor>
</comment>
<dbReference type="GO" id="GO:0016628">
    <property type="term" value="F:oxidoreductase activity, acting on the CH-CH group of donors, NAD or NADP as acceptor"/>
    <property type="evidence" value="ECO:0007669"/>
    <property type="project" value="UniProtKB-ARBA"/>
</dbReference>
<evidence type="ECO:0000313" key="6">
    <source>
        <dbReference type="Proteomes" id="UP000018851"/>
    </source>
</evidence>
<dbReference type="Pfam" id="PF00724">
    <property type="entry name" value="Oxidored_FMN"/>
    <property type="match status" value="1"/>
</dbReference>
<gene>
    <name evidence="5" type="ORF">NX02_07700</name>
</gene>
<proteinExistence type="inferred from homology"/>
<organism evidence="5 6">
    <name type="scientific">Sphingomonas sanxanigenens DSM 19645 = NX02</name>
    <dbReference type="NCBI Taxonomy" id="1123269"/>
    <lineage>
        <taxon>Bacteria</taxon>
        <taxon>Pseudomonadati</taxon>
        <taxon>Pseudomonadota</taxon>
        <taxon>Alphaproteobacteria</taxon>
        <taxon>Sphingomonadales</taxon>
        <taxon>Sphingomonadaceae</taxon>
        <taxon>Sphingomonas</taxon>
    </lineage>
</organism>
<sequence>MAGLFDPVRLGALDLANRIVMAPMTRSRADDDGRPNALLVDYYRQRATAGLIVSEGIQPSIAGKGYARTPGLHEAGQVAAWQPVTAAVHGAGGLIAAQLMHVGRIAAAANRLWGTETIAPSAIAARVKLWTPEGMRATETPRALETAEIAGVIGDYAAAARNAVAAGFDAVELHCTSGYLPAQFMASGSNVRSDGYGGAAINRIRFVVETLEALAEAVGADRVGFRICPGNPFNDLFDEDPAATHGALLDAVDGLGLAYCHLIDMTVPQVVDQRALAAAHWHGPLILNESIDQPRAEALLTTGAADAIAFGRLFVANPDLVRRFREGLALAPFDAATLYAPGAAGYTDYPAWGPAPVRR</sequence>
<evidence type="ECO:0000256" key="2">
    <source>
        <dbReference type="ARBA" id="ARBA00005979"/>
    </source>
</evidence>
<evidence type="ECO:0000256" key="1">
    <source>
        <dbReference type="ARBA" id="ARBA00001917"/>
    </source>
</evidence>
<dbReference type="GO" id="GO:0010181">
    <property type="term" value="F:FMN binding"/>
    <property type="evidence" value="ECO:0007669"/>
    <property type="project" value="InterPro"/>
</dbReference>
<dbReference type="Proteomes" id="UP000018851">
    <property type="component" value="Chromosome"/>
</dbReference>
<comment type="similarity">
    <text evidence="2">Belongs to the NADH:flavin oxidoreductase/NADH oxidase family.</text>
</comment>
<dbReference type="PANTHER" id="PTHR22893">
    <property type="entry name" value="NADH OXIDOREDUCTASE-RELATED"/>
    <property type="match status" value="1"/>
</dbReference>
<dbReference type="AlphaFoldDB" id="W0AC57"/>
<evidence type="ECO:0000256" key="3">
    <source>
        <dbReference type="ARBA" id="ARBA00023002"/>
    </source>
</evidence>
<dbReference type="HOGENOM" id="CLU_012153_0_0_5"/>
<dbReference type="SUPFAM" id="SSF51395">
    <property type="entry name" value="FMN-linked oxidoreductases"/>
    <property type="match status" value="1"/>
</dbReference>
<dbReference type="CDD" id="cd02933">
    <property type="entry name" value="OYE_like_FMN"/>
    <property type="match status" value="1"/>
</dbReference>
<dbReference type="OrthoDB" id="9804454at2"/>
<dbReference type="FunFam" id="3.20.20.70:FF:000059">
    <property type="entry name" value="N-ethylmaleimide reductase, FMN-linked"/>
    <property type="match status" value="1"/>
</dbReference>
<dbReference type="PANTHER" id="PTHR22893:SF91">
    <property type="entry name" value="NADPH DEHYDROGENASE 2-RELATED"/>
    <property type="match status" value="1"/>
</dbReference>
<protein>
    <recommendedName>
        <fullName evidence="4">NADH:flavin oxidoreductase/NADH oxidase N-terminal domain-containing protein</fullName>
    </recommendedName>
</protein>
<name>W0AC57_9SPHN</name>
<dbReference type="STRING" id="1123269.NX02_07700"/>
<dbReference type="InterPro" id="IPR013785">
    <property type="entry name" value="Aldolase_TIM"/>
</dbReference>
<keyword evidence="6" id="KW-1185">Reference proteome</keyword>
<dbReference type="PATRIC" id="fig|1123269.5.peg.1499"/>
<keyword evidence="3" id="KW-0560">Oxidoreductase</keyword>
<evidence type="ECO:0000259" key="4">
    <source>
        <dbReference type="Pfam" id="PF00724"/>
    </source>
</evidence>
<accession>W0AC57</accession>